<protein>
    <submittedName>
        <fullName evidence="1">Uncharacterized protein</fullName>
    </submittedName>
</protein>
<gene>
    <name evidence="1" type="ORF">MSPICULIGERA_LOCUS8905</name>
</gene>
<comment type="caution">
    <text evidence="1">The sequence shown here is derived from an EMBL/GenBank/DDBJ whole genome shotgun (WGS) entry which is preliminary data.</text>
</comment>
<sequence length="135" mass="15243">MTPELCTVLAVRGPRRQVVRRRAGPLGAQAEPGHPRLEEVRQGAARRPNKRLKITLALISGSVVVAAEEKLRKAKAIPVPGGRRLRMRDAHAMKFIHHIYIGAHWPPVDLAVRRHLEKSLDDELHDGIEQWQRSD</sequence>
<keyword evidence="2" id="KW-1185">Reference proteome</keyword>
<dbReference type="AlphaFoldDB" id="A0AA36CLN4"/>
<dbReference type="Proteomes" id="UP001177023">
    <property type="component" value="Unassembled WGS sequence"/>
</dbReference>
<dbReference type="EMBL" id="CATQJA010002322">
    <property type="protein sequence ID" value="CAJ0570466.1"/>
    <property type="molecule type" value="Genomic_DNA"/>
</dbReference>
<proteinExistence type="predicted"/>
<organism evidence="1 2">
    <name type="scientific">Mesorhabditis spiculigera</name>
    <dbReference type="NCBI Taxonomy" id="96644"/>
    <lineage>
        <taxon>Eukaryota</taxon>
        <taxon>Metazoa</taxon>
        <taxon>Ecdysozoa</taxon>
        <taxon>Nematoda</taxon>
        <taxon>Chromadorea</taxon>
        <taxon>Rhabditida</taxon>
        <taxon>Rhabditina</taxon>
        <taxon>Rhabditomorpha</taxon>
        <taxon>Rhabditoidea</taxon>
        <taxon>Rhabditidae</taxon>
        <taxon>Mesorhabditinae</taxon>
        <taxon>Mesorhabditis</taxon>
    </lineage>
</organism>
<evidence type="ECO:0000313" key="1">
    <source>
        <dbReference type="EMBL" id="CAJ0570466.1"/>
    </source>
</evidence>
<evidence type="ECO:0000313" key="2">
    <source>
        <dbReference type="Proteomes" id="UP001177023"/>
    </source>
</evidence>
<feature type="non-terminal residue" evidence="1">
    <location>
        <position position="135"/>
    </location>
</feature>
<accession>A0AA36CLN4</accession>
<name>A0AA36CLN4_9BILA</name>
<reference evidence="1" key="1">
    <citation type="submission" date="2023-06" db="EMBL/GenBank/DDBJ databases">
        <authorList>
            <person name="Delattre M."/>
        </authorList>
    </citation>
    <scope>NUCLEOTIDE SEQUENCE</scope>
    <source>
        <strain evidence="1">AF72</strain>
    </source>
</reference>